<evidence type="ECO:0000313" key="2">
    <source>
        <dbReference type="Proteomes" id="UP001231649"/>
    </source>
</evidence>
<sequence length="120" mass="14032">MKSKTRKWNTMSRDQQQEQDQNTAKLVMNAFYKVADKDGASAAEITKYLQHKFGDVWKMSTLTWKAEETLKRSAVLGFLERQGSRFVANVARGYCSRKRRPVKKKLCKRCHKKRPRPCCC</sequence>
<name>A0ACC2RBK2_9NEOP</name>
<reference evidence="1" key="1">
    <citation type="submission" date="2023-03" db="EMBL/GenBank/DDBJ databases">
        <title>Chromosome-level genomes of two armyworms, Mythimna separata and Mythimna loreyi, provide insights into the biosynthesis and reception of sex pheromones.</title>
        <authorList>
            <person name="Zhao H."/>
        </authorList>
    </citation>
    <scope>NUCLEOTIDE SEQUENCE</scope>
    <source>
        <strain evidence="1">BeijingLab</strain>
    </source>
</reference>
<accession>A0ACC2RBK2</accession>
<proteinExistence type="predicted"/>
<keyword evidence="2" id="KW-1185">Reference proteome</keyword>
<evidence type="ECO:0000313" key="1">
    <source>
        <dbReference type="EMBL" id="KAJ8737515.1"/>
    </source>
</evidence>
<gene>
    <name evidence="1" type="ORF">PYW08_000110</name>
</gene>
<dbReference type="EMBL" id="CM056777">
    <property type="protein sequence ID" value="KAJ8737515.1"/>
    <property type="molecule type" value="Genomic_DNA"/>
</dbReference>
<comment type="caution">
    <text evidence="1">The sequence shown here is derived from an EMBL/GenBank/DDBJ whole genome shotgun (WGS) entry which is preliminary data.</text>
</comment>
<protein>
    <submittedName>
        <fullName evidence="1">Uncharacterized protein</fullName>
    </submittedName>
</protein>
<dbReference type="Proteomes" id="UP001231649">
    <property type="component" value="Chromosome 1"/>
</dbReference>
<organism evidence="1 2">
    <name type="scientific">Mythimna loreyi</name>
    <dbReference type="NCBI Taxonomy" id="667449"/>
    <lineage>
        <taxon>Eukaryota</taxon>
        <taxon>Metazoa</taxon>
        <taxon>Ecdysozoa</taxon>
        <taxon>Arthropoda</taxon>
        <taxon>Hexapoda</taxon>
        <taxon>Insecta</taxon>
        <taxon>Pterygota</taxon>
        <taxon>Neoptera</taxon>
        <taxon>Endopterygota</taxon>
        <taxon>Lepidoptera</taxon>
        <taxon>Glossata</taxon>
        <taxon>Ditrysia</taxon>
        <taxon>Noctuoidea</taxon>
        <taxon>Noctuidae</taxon>
        <taxon>Noctuinae</taxon>
        <taxon>Hadenini</taxon>
        <taxon>Mythimna</taxon>
    </lineage>
</organism>